<name>A0ABT1EA90_9FIRM</name>
<dbReference type="PANTHER" id="PTHR33991:SF1">
    <property type="entry name" value="DNA REPAIR PROTEIN RECO"/>
    <property type="match status" value="1"/>
</dbReference>
<evidence type="ECO:0000259" key="8">
    <source>
        <dbReference type="Pfam" id="PF11967"/>
    </source>
</evidence>
<comment type="caution">
    <text evidence="9">The sequence shown here is derived from an EMBL/GenBank/DDBJ whole genome shotgun (WGS) entry which is preliminary data.</text>
</comment>
<dbReference type="Pfam" id="PF02565">
    <property type="entry name" value="RecO_C"/>
    <property type="match status" value="1"/>
</dbReference>
<evidence type="ECO:0000313" key="10">
    <source>
        <dbReference type="Proteomes" id="UP001523566"/>
    </source>
</evidence>
<evidence type="ECO:0000256" key="3">
    <source>
        <dbReference type="ARBA" id="ARBA00022763"/>
    </source>
</evidence>
<dbReference type="InterPro" id="IPR042242">
    <property type="entry name" value="RecO_C"/>
</dbReference>
<dbReference type="Gene3D" id="1.20.1440.120">
    <property type="entry name" value="Recombination protein O, C-terminal domain"/>
    <property type="match status" value="1"/>
</dbReference>
<evidence type="ECO:0000256" key="2">
    <source>
        <dbReference type="ARBA" id="ARBA00021310"/>
    </source>
</evidence>
<evidence type="ECO:0000256" key="5">
    <source>
        <dbReference type="ARBA" id="ARBA00023204"/>
    </source>
</evidence>
<organism evidence="9 10">
    <name type="scientific">Aequitasia blattaphilus</name>
    <dbReference type="NCBI Taxonomy" id="2949332"/>
    <lineage>
        <taxon>Bacteria</taxon>
        <taxon>Bacillati</taxon>
        <taxon>Bacillota</taxon>
        <taxon>Clostridia</taxon>
        <taxon>Lachnospirales</taxon>
        <taxon>Lachnospiraceae</taxon>
        <taxon>Aequitasia</taxon>
    </lineage>
</organism>
<evidence type="ECO:0000256" key="1">
    <source>
        <dbReference type="ARBA" id="ARBA00007452"/>
    </source>
</evidence>
<evidence type="ECO:0000256" key="6">
    <source>
        <dbReference type="ARBA" id="ARBA00033409"/>
    </source>
</evidence>
<keyword evidence="10" id="KW-1185">Reference proteome</keyword>
<dbReference type="Proteomes" id="UP001523566">
    <property type="component" value="Unassembled WGS sequence"/>
</dbReference>
<gene>
    <name evidence="7 9" type="primary">recO</name>
    <name evidence="9" type="ORF">NK125_10030</name>
</gene>
<dbReference type="EMBL" id="JAMZFW010000013">
    <property type="protein sequence ID" value="MCP1102755.1"/>
    <property type="molecule type" value="Genomic_DNA"/>
</dbReference>
<keyword evidence="4 7" id="KW-0233">DNA recombination</keyword>
<dbReference type="NCBIfam" id="TIGR00613">
    <property type="entry name" value="reco"/>
    <property type="match status" value="1"/>
</dbReference>
<dbReference type="SUPFAM" id="SSF57863">
    <property type="entry name" value="ArfGap/RecO-like zinc finger"/>
    <property type="match status" value="1"/>
</dbReference>
<dbReference type="Gene3D" id="2.40.50.140">
    <property type="entry name" value="Nucleic acid-binding proteins"/>
    <property type="match status" value="1"/>
</dbReference>
<reference evidence="9 10" key="1">
    <citation type="journal article" date="2022" name="Genome Biol. Evol.">
        <title>Host diet, physiology and behaviors set the stage for Lachnospiraceae cladogenesis.</title>
        <authorList>
            <person name="Vera-Ponce De Leon A."/>
            <person name="Schneider M."/>
            <person name="Jahnes B.C."/>
            <person name="Sadowski V."/>
            <person name="Camuy-Velez L.A."/>
            <person name="Duan J."/>
            <person name="Sabree Z.L."/>
        </authorList>
    </citation>
    <scope>NUCLEOTIDE SEQUENCE [LARGE SCALE GENOMIC DNA]</scope>
    <source>
        <strain evidence="9 10">PAL113</strain>
    </source>
</reference>
<evidence type="ECO:0000313" key="9">
    <source>
        <dbReference type="EMBL" id="MCP1102755.1"/>
    </source>
</evidence>
<comment type="similarity">
    <text evidence="1 7">Belongs to the RecO family.</text>
</comment>
<keyword evidence="3 7" id="KW-0227">DNA damage</keyword>
<dbReference type="InterPro" id="IPR003717">
    <property type="entry name" value="RecO"/>
</dbReference>
<dbReference type="Pfam" id="PF11967">
    <property type="entry name" value="RecO_N"/>
    <property type="match status" value="1"/>
</dbReference>
<evidence type="ECO:0000256" key="7">
    <source>
        <dbReference type="HAMAP-Rule" id="MF_00201"/>
    </source>
</evidence>
<keyword evidence="5 7" id="KW-0234">DNA repair</keyword>
<dbReference type="SUPFAM" id="SSF50249">
    <property type="entry name" value="Nucleic acid-binding proteins"/>
    <property type="match status" value="1"/>
</dbReference>
<dbReference type="InterPro" id="IPR022572">
    <property type="entry name" value="DNA_rep/recomb_RecO_N"/>
</dbReference>
<comment type="function">
    <text evidence="7">Involved in DNA repair and RecF pathway recombination.</text>
</comment>
<accession>A0ABT1EA90</accession>
<proteinExistence type="inferred from homology"/>
<dbReference type="InterPro" id="IPR012340">
    <property type="entry name" value="NA-bd_OB-fold"/>
</dbReference>
<feature type="domain" description="DNA replication/recombination mediator RecO N-terminal" evidence="8">
    <location>
        <begin position="1"/>
        <end position="76"/>
    </location>
</feature>
<dbReference type="PANTHER" id="PTHR33991">
    <property type="entry name" value="DNA REPAIR PROTEIN RECO"/>
    <property type="match status" value="1"/>
</dbReference>
<sequence>MNQISVTGMVIYNAPAGEYDRRVVLLTKERGKITAFARGARKPNSSLIAATTPFVFGEFVLYEGRTSYTLNSAKPGNYFESLRHDLEGAYYGIYFLDLIHYYAREGTNESESLKLIYQTLRALESDKIPNPLIRRVFELKLITINGEGPQVFQCQSCGSREYEDVYFSVDKGGLLLGACKGDDPSALRIGQSTLYALQYIVSSSVEKLYSFVVKEEVQRELDALLEAYLEKYLDKNFRSREILESLS</sequence>
<dbReference type="InterPro" id="IPR037278">
    <property type="entry name" value="ARFGAP/RecO"/>
</dbReference>
<dbReference type="HAMAP" id="MF_00201">
    <property type="entry name" value="RecO"/>
    <property type="match status" value="1"/>
</dbReference>
<protein>
    <recommendedName>
        <fullName evidence="2 7">DNA repair protein RecO</fullName>
    </recommendedName>
    <alternativeName>
        <fullName evidence="6 7">Recombination protein O</fullName>
    </alternativeName>
</protein>
<evidence type="ECO:0000256" key="4">
    <source>
        <dbReference type="ARBA" id="ARBA00023172"/>
    </source>
</evidence>
<dbReference type="RefSeq" id="WP_262066541.1">
    <property type="nucleotide sequence ID" value="NZ_JAMXOD010000013.1"/>
</dbReference>